<proteinExistence type="predicted"/>
<accession>A0A4R8V8V6</accession>
<name>A0A4R8V8V6_9MICO</name>
<comment type="caution">
    <text evidence="1">The sequence shown here is derived from an EMBL/GenBank/DDBJ whole genome shotgun (WGS) entry which is preliminary data.</text>
</comment>
<keyword evidence="2" id="KW-1185">Reference proteome</keyword>
<dbReference type="EMBL" id="SOFI01000003">
    <property type="protein sequence ID" value="TFB79279.1"/>
    <property type="molecule type" value="Genomic_DNA"/>
</dbReference>
<protein>
    <recommendedName>
        <fullName evidence="3">DUF308 domain-containing protein</fullName>
    </recommendedName>
</protein>
<sequence>MATVDRNTANWRLYGGGGLLVGGILWVINELLAANGTGADVAKWLGIIGLIIVAIGFFLVGWGETGSNGAVGNDLLGKLGLAAASLGALLWGLLPIFSVAVAGTWLWVIAVLLVLGTLAGAYAITRKKVARGLAKWAMYAVFLMALLYFLGATGGVTALANWVIGLIFAIVVALTGLLYLLNRK</sequence>
<evidence type="ECO:0000313" key="1">
    <source>
        <dbReference type="EMBL" id="TFB79279.1"/>
    </source>
</evidence>
<dbReference type="RefSeq" id="WP_104095155.1">
    <property type="nucleotide sequence ID" value="NZ_JACHBP010000001.1"/>
</dbReference>
<gene>
    <name evidence="1" type="ORF">E3N84_03950</name>
</gene>
<dbReference type="AlphaFoldDB" id="A0A4R8V8V6"/>
<organism evidence="1 2">
    <name type="scientific">Terrimesophilobacter mesophilus</name>
    <dbReference type="NCBI Taxonomy" id="433647"/>
    <lineage>
        <taxon>Bacteria</taxon>
        <taxon>Bacillati</taxon>
        <taxon>Actinomycetota</taxon>
        <taxon>Actinomycetes</taxon>
        <taxon>Micrococcales</taxon>
        <taxon>Microbacteriaceae</taxon>
        <taxon>Terrimesophilobacter</taxon>
    </lineage>
</organism>
<dbReference type="Proteomes" id="UP000298488">
    <property type="component" value="Unassembled WGS sequence"/>
</dbReference>
<evidence type="ECO:0000313" key="2">
    <source>
        <dbReference type="Proteomes" id="UP000298488"/>
    </source>
</evidence>
<reference evidence="1 2" key="1">
    <citation type="submission" date="2019-03" db="EMBL/GenBank/DDBJ databases">
        <title>Genomics of glacier-inhabiting Cryobacterium strains.</title>
        <authorList>
            <person name="Liu Q."/>
            <person name="Xin Y.-H."/>
        </authorList>
    </citation>
    <scope>NUCLEOTIDE SEQUENCE [LARGE SCALE GENOMIC DNA]</scope>
    <source>
        <strain evidence="1 2">CGMCC 1.10440</strain>
    </source>
</reference>
<evidence type="ECO:0008006" key="3">
    <source>
        <dbReference type="Google" id="ProtNLM"/>
    </source>
</evidence>